<evidence type="ECO:0000256" key="1">
    <source>
        <dbReference type="SAM" id="MobiDB-lite"/>
    </source>
</evidence>
<proteinExistence type="predicted"/>
<dbReference type="AlphaFoldDB" id="A0A6T9XYR7"/>
<sequence>MSKKSDEIRMELFDSVNGLLFTMTTITPTFFAPERSIEHHALAKKTAWRPLLISGGVHVFGVILVVLLSQLSIDDQKARVNILERTAEIKARLYYPPMPRPQVTEDKQVERLNETRNNELKPDVFKSPQATDSKTKPSEKVEAHQEINPATEEQLAPVESKPDKTPPSSSLSNDINRRAGSLNLSVKDGAARYFEEYNNNKLAEDAKQAAREFQEQKNSPILSGPSTQQIQAKENRRPSKRVNCSSTTNKTLAILSGIAGGSLKCTKMDDHKRFIDARVKKLPQDENKN</sequence>
<keyword evidence="2" id="KW-0812">Transmembrane</keyword>
<dbReference type="EMBL" id="LR812090">
    <property type="protein sequence ID" value="CAB9492404.1"/>
    <property type="molecule type" value="Genomic_DNA"/>
</dbReference>
<feature type="compositionally biased region" description="Polar residues" evidence="1">
    <location>
        <begin position="216"/>
        <end position="232"/>
    </location>
</feature>
<dbReference type="Proteomes" id="UP000509458">
    <property type="component" value="Chromosome"/>
</dbReference>
<evidence type="ECO:0000256" key="2">
    <source>
        <dbReference type="SAM" id="Phobius"/>
    </source>
</evidence>
<accession>A0A6T9XYR7</accession>
<organism evidence="3 4">
    <name type="scientific">Alteromonas macleodii</name>
    <name type="common">Pseudoalteromonas macleodii</name>
    <dbReference type="NCBI Taxonomy" id="28108"/>
    <lineage>
        <taxon>Bacteria</taxon>
        <taxon>Pseudomonadati</taxon>
        <taxon>Pseudomonadota</taxon>
        <taxon>Gammaproteobacteria</taxon>
        <taxon>Alteromonadales</taxon>
        <taxon>Alteromonadaceae</taxon>
        <taxon>Alteromonas/Salinimonas group</taxon>
        <taxon>Alteromonas</taxon>
    </lineage>
</organism>
<evidence type="ECO:0000313" key="3">
    <source>
        <dbReference type="EMBL" id="CAB9492404.1"/>
    </source>
</evidence>
<feature type="transmembrane region" description="Helical" evidence="2">
    <location>
        <begin position="51"/>
        <end position="69"/>
    </location>
</feature>
<name>A0A6T9XYR7_ALTMA</name>
<feature type="compositionally biased region" description="Basic and acidic residues" evidence="1">
    <location>
        <begin position="114"/>
        <end position="124"/>
    </location>
</feature>
<gene>
    <name evidence="3" type="ORF">ALFOR1_10361</name>
</gene>
<keyword evidence="2" id="KW-0472">Membrane</keyword>
<feature type="region of interest" description="Disordered" evidence="1">
    <location>
        <begin position="216"/>
        <end position="245"/>
    </location>
</feature>
<feature type="region of interest" description="Disordered" evidence="1">
    <location>
        <begin position="114"/>
        <end position="177"/>
    </location>
</feature>
<keyword evidence="2" id="KW-1133">Transmembrane helix</keyword>
<feature type="compositionally biased region" description="Basic and acidic residues" evidence="1">
    <location>
        <begin position="133"/>
        <end position="145"/>
    </location>
</feature>
<evidence type="ECO:0000313" key="4">
    <source>
        <dbReference type="Proteomes" id="UP000509458"/>
    </source>
</evidence>
<protein>
    <submittedName>
        <fullName evidence="3">Uncharacterized protein</fullName>
    </submittedName>
</protein>
<reference evidence="3 4" key="1">
    <citation type="submission" date="2020-06" db="EMBL/GenBank/DDBJ databases">
        <authorList>
            <person name="Duchaud E."/>
        </authorList>
    </citation>
    <scope>NUCLEOTIDE SEQUENCE [LARGE SCALE GENOMIC DNA]</scope>
    <source>
        <strain evidence="3">Alteromonas fortis</strain>
    </source>
</reference>